<dbReference type="Proteomes" id="UP000034172">
    <property type="component" value="Unassembled WGS sequence"/>
</dbReference>
<dbReference type="InterPro" id="IPR023214">
    <property type="entry name" value="HAD_sf"/>
</dbReference>
<evidence type="ECO:0000313" key="2">
    <source>
        <dbReference type="Proteomes" id="UP000034172"/>
    </source>
</evidence>
<dbReference type="PRINTS" id="PR00413">
    <property type="entry name" value="HADHALOGNASE"/>
</dbReference>
<dbReference type="InterPro" id="IPR036412">
    <property type="entry name" value="HAD-like_sf"/>
</dbReference>
<dbReference type="STRING" id="1618392.UW41_C0011G0014"/>
<gene>
    <name evidence="1" type="ORF">UW41_C0011G0014</name>
</gene>
<comment type="caution">
    <text evidence="1">The sequence shown here is derived from an EMBL/GenBank/DDBJ whole genome shotgun (WGS) entry which is preliminary data.</text>
</comment>
<dbReference type="Pfam" id="PF00702">
    <property type="entry name" value="Hydrolase"/>
    <property type="match status" value="1"/>
</dbReference>
<organism evidence="1 2">
    <name type="scientific">Candidatus Collierbacteria bacterium GW2011_GWC2_44_18</name>
    <dbReference type="NCBI Taxonomy" id="1618392"/>
    <lineage>
        <taxon>Bacteria</taxon>
        <taxon>Candidatus Collieribacteriota</taxon>
    </lineage>
</organism>
<dbReference type="Gene3D" id="3.40.50.1000">
    <property type="entry name" value="HAD superfamily/HAD-like"/>
    <property type="match status" value="1"/>
</dbReference>
<dbReference type="SFLD" id="SFLDS00003">
    <property type="entry name" value="Haloacid_Dehalogenase"/>
    <property type="match status" value="1"/>
</dbReference>
<dbReference type="PANTHER" id="PTHR43611:SF3">
    <property type="entry name" value="FLAVIN MONONUCLEOTIDE HYDROLASE 1, CHLOROPLATIC"/>
    <property type="match status" value="1"/>
</dbReference>
<protein>
    <submittedName>
        <fullName evidence="1">HAD superfamily hydrolase</fullName>
    </submittedName>
</protein>
<dbReference type="GO" id="GO:0016787">
    <property type="term" value="F:hydrolase activity"/>
    <property type="evidence" value="ECO:0007669"/>
    <property type="project" value="UniProtKB-KW"/>
</dbReference>
<dbReference type="Gene3D" id="1.10.150.240">
    <property type="entry name" value="Putative phosphatase, domain 2"/>
    <property type="match status" value="1"/>
</dbReference>
<sequence>MGRDGVDSAFTKWLATEKATNSKFCPDNDTMKAVGFFGILGTSRGETASKGVAKKSVTESVIIGRDIFLVEGEHNILDLTLYILHFREGQWFLRIISRMATFKAIVFDLNGVFLLSKNLSERLSEKSGKAVDEILAVMKPILREVRNPERRGEEVWQPLLDMVGMNRTDFFEFYFSGESIDMEMLDFAKSLKKKGVIVFILSNNFRERTEYYRTNFPLLFQMVDKAYFSWETGLVKPDVRAYTNLLNENNLDGEECIYIDDSEENLEVARSLGIKGIKYESGEQVRREIDELVG</sequence>
<dbReference type="InterPro" id="IPR006439">
    <property type="entry name" value="HAD-SF_hydro_IA"/>
</dbReference>
<keyword evidence="1" id="KW-0378">Hydrolase</keyword>
<accession>A0A0G1JZ41</accession>
<dbReference type="InterPro" id="IPR023198">
    <property type="entry name" value="PGP-like_dom2"/>
</dbReference>
<reference evidence="1 2" key="1">
    <citation type="journal article" date="2015" name="Nature">
        <title>rRNA introns, odd ribosomes, and small enigmatic genomes across a large radiation of phyla.</title>
        <authorList>
            <person name="Brown C.T."/>
            <person name="Hug L.A."/>
            <person name="Thomas B.C."/>
            <person name="Sharon I."/>
            <person name="Castelle C.J."/>
            <person name="Singh A."/>
            <person name="Wilkins M.J."/>
            <person name="Williams K.H."/>
            <person name="Banfield J.F."/>
        </authorList>
    </citation>
    <scope>NUCLEOTIDE SEQUENCE [LARGE SCALE GENOMIC DNA]</scope>
</reference>
<dbReference type="CDD" id="cd02603">
    <property type="entry name" value="HAD_sEH-N_like"/>
    <property type="match status" value="1"/>
</dbReference>
<dbReference type="SUPFAM" id="SSF56784">
    <property type="entry name" value="HAD-like"/>
    <property type="match status" value="1"/>
</dbReference>
<dbReference type="NCBIfam" id="TIGR01509">
    <property type="entry name" value="HAD-SF-IA-v3"/>
    <property type="match status" value="1"/>
</dbReference>
<dbReference type="SFLD" id="SFLDG01129">
    <property type="entry name" value="C1.5:_HAD__Beta-PGM__Phosphata"/>
    <property type="match status" value="1"/>
</dbReference>
<proteinExistence type="predicted"/>
<evidence type="ECO:0000313" key="1">
    <source>
        <dbReference type="EMBL" id="KKT49132.1"/>
    </source>
</evidence>
<name>A0A0G1JZ41_9BACT</name>
<dbReference type="EMBL" id="LCIE01000011">
    <property type="protein sequence ID" value="KKT49132.1"/>
    <property type="molecule type" value="Genomic_DNA"/>
</dbReference>
<dbReference type="PANTHER" id="PTHR43611">
    <property type="entry name" value="ALPHA-D-GLUCOSE 1-PHOSPHATE PHOSPHATASE"/>
    <property type="match status" value="1"/>
</dbReference>
<dbReference type="AlphaFoldDB" id="A0A0G1JZ41"/>